<dbReference type="EMBL" id="JH668489">
    <property type="protein sequence ID" value="KAG6455359.1"/>
    <property type="molecule type" value="Genomic_DNA"/>
</dbReference>
<reference evidence="1" key="1">
    <citation type="journal article" date="2016" name="Insect Biochem. Mol. Biol.">
        <title>Multifaceted biological insights from a draft genome sequence of the tobacco hornworm moth, Manduca sexta.</title>
        <authorList>
            <person name="Kanost M.R."/>
            <person name="Arrese E.L."/>
            <person name="Cao X."/>
            <person name="Chen Y.R."/>
            <person name="Chellapilla S."/>
            <person name="Goldsmith M.R."/>
            <person name="Grosse-Wilde E."/>
            <person name="Heckel D.G."/>
            <person name="Herndon N."/>
            <person name="Jiang H."/>
            <person name="Papanicolaou A."/>
            <person name="Qu J."/>
            <person name="Soulages J.L."/>
            <person name="Vogel H."/>
            <person name="Walters J."/>
            <person name="Waterhouse R.M."/>
            <person name="Ahn S.J."/>
            <person name="Almeida F.C."/>
            <person name="An C."/>
            <person name="Aqrawi P."/>
            <person name="Bretschneider A."/>
            <person name="Bryant W.B."/>
            <person name="Bucks S."/>
            <person name="Chao H."/>
            <person name="Chevignon G."/>
            <person name="Christen J.M."/>
            <person name="Clarke D.F."/>
            <person name="Dittmer N.T."/>
            <person name="Ferguson L.C.F."/>
            <person name="Garavelou S."/>
            <person name="Gordon K.H.J."/>
            <person name="Gunaratna R.T."/>
            <person name="Han Y."/>
            <person name="Hauser F."/>
            <person name="He Y."/>
            <person name="Heidel-Fischer H."/>
            <person name="Hirsh A."/>
            <person name="Hu Y."/>
            <person name="Jiang H."/>
            <person name="Kalra D."/>
            <person name="Klinner C."/>
            <person name="Konig C."/>
            <person name="Kovar C."/>
            <person name="Kroll A.R."/>
            <person name="Kuwar S.S."/>
            <person name="Lee S.L."/>
            <person name="Lehman R."/>
            <person name="Li K."/>
            <person name="Li Z."/>
            <person name="Liang H."/>
            <person name="Lovelace S."/>
            <person name="Lu Z."/>
            <person name="Mansfield J.H."/>
            <person name="McCulloch K.J."/>
            <person name="Mathew T."/>
            <person name="Morton B."/>
            <person name="Muzny D.M."/>
            <person name="Neunemann D."/>
            <person name="Ongeri F."/>
            <person name="Pauchet Y."/>
            <person name="Pu L.L."/>
            <person name="Pyrousis I."/>
            <person name="Rao X.J."/>
            <person name="Redding A."/>
            <person name="Roesel C."/>
            <person name="Sanchez-Gracia A."/>
            <person name="Schaack S."/>
            <person name="Shukla A."/>
            <person name="Tetreau G."/>
            <person name="Wang Y."/>
            <person name="Xiong G.H."/>
            <person name="Traut W."/>
            <person name="Walsh T.K."/>
            <person name="Worley K.C."/>
            <person name="Wu D."/>
            <person name="Wu W."/>
            <person name="Wu Y.Q."/>
            <person name="Zhang X."/>
            <person name="Zou Z."/>
            <person name="Zucker H."/>
            <person name="Briscoe A.D."/>
            <person name="Burmester T."/>
            <person name="Clem R.J."/>
            <person name="Feyereisen R."/>
            <person name="Grimmelikhuijzen C.J.P."/>
            <person name="Hamodrakas S.J."/>
            <person name="Hansson B.S."/>
            <person name="Huguet E."/>
            <person name="Jermiin L.S."/>
            <person name="Lan Q."/>
            <person name="Lehman H.K."/>
            <person name="Lorenzen M."/>
            <person name="Merzendorfer H."/>
            <person name="Michalopoulos I."/>
            <person name="Morton D.B."/>
            <person name="Muthukrishnan S."/>
            <person name="Oakeshott J.G."/>
            <person name="Palmer W."/>
            <person name="Park Y."/>
            <person name="Passarelli A.L."/>
            <person name="Rozas J."/>
            <person name="Schwartz L.M."/>
            <person name="Smith W."/>
            <person name="Southgate A."/>
            <person name="Vilcinskas A."/>
            <person name="Vogt R."/>
            <person name="Wang P."/>
            <person name="Werren J."/>
            <person name="Yu X.Q."/>
            <person name="Zhou J.J."/>
            <person name="Brown S.J."/>
            <person name="Scherer S.E."/>
            <person name="Richards S."/>
            <person name="Blissard G.W."/>
        </authorList>
    </citation>
    <scope>NUCLEOTIDE SEQUENCE</scope>
</reference>
<gene>
    <name evidence="1" type="ORF">O3G_MSEX009170</name>
</gene>
<evidence type="ECO:0000313" key="2">
    <source>
        <dbReference type="Proteomes" id="UP000791440"/>
    </source>
</evidence>
<proteinExistence type="predicted"/>
<dbReference type="EMBL" id="JH668489">
    <property type="protein sequence ID" value="KAG6455358.1"/>
    <property type="molecule type" value="Genomic_DNA"/>
</dbReference>
<evidence type="ECO:0000313" key="1">
    <source>
        <dbReference type="EMBL" id="KAG6455358.1"/>
    </source>
</evidence>
<keyword evidence="2" id="KW-1185">Reference proteome</keyword>
<sequence>MQAQLQNLHSRGERIWLLGDLGHPLMTCLSNPNVNAENGPQNIIPIFTTASPGI</sequence>
<protein>
    <submittedName>
        <fullName evidence="1">Uncharacterized protein</fullName>
    </submittedName>
</protein>
<organism evidence="1 2">
    <name type="scientific">Manduca sexta</name>
    <name type="common">Tobacco hawkmoth</name>
    <name type="synonym">Tobacco hornworm</name>
    <dbReference type="NCBI Taxonomy" id="7130"/>
    <lineage>
        <taxon>Eukaryota</taxon>
        <taxon>Metazoa</taxon>
        <taxon>Ecdysozoa</taxon>
        <taxon>Arthropoda</taxon>
        <taxon>Hexapoda</taxon>
        <taxon>Insecta</taxon>
        <taxon>Pterygota</taxon>
        <taxon>Neoptera</taxon>
        <taxon>Endopterygota</taxon>
        <taxon>Lepidoptera</taxon>
        <taxon>Glossata</taxon>
        <taxon>Ditrysia</taxon>
        <taxon>Bombycoidea</taxon>
        <taxon>Sphingidae</taxon>
        <taxon>Sphinginae</taxon>
        <taxon>Sphingini</taxon>
        <taxon>Manduca</taxon>
    </lineage>
</organism>
<dbReference type="EMBL" id="JH668489">
    <property type="protein sequence ID" value="KAG6455360.1"/>
    <property type="molecule type" value="Genomic_DNA"/>
</dbReference>
<dbReference type="Proteomes" id="UP000791440">
    <property type="component" value="Unassembled WGS sequence"/>
</dbReference>
<name>A0A922CRM9_MANSE</name>
<accession>A0A922CRM9</accession>
<reference evidence="1" key="2">
    <citation type="submission" date="2020-12" db="EMBL/GenBank/DDBJ databases">
        <authorList>
            <person name="Kanost M."/>
        </authorList>
    </citation>
    <scope>NUCLEOTIDE SEQUENCE</scope>
</reference>
<dbReference type="AlphaFoldDB" id="A0A922CRM9"/>
<comment type="caution">
    <text evidence="1">The sequence shown here is derived from an EMBL/GenBank/DDBJ whole genome shotgun (WGS) entry which is preliminary data.</text>
</comment>